<dbReference type="AlphaFoldDB" id="A0A915ARH2"/>
<name>A0A915ARH2_PARUN</name>
<dbReference type="Proteomes" id="UP000887569">
    <property type="component" value="Unplaced"/>
</dbReference>
<proteinExistence type="predicted"/>
<protein>
    <submittedName>
        <fullName evidence="2">Uncharacterized protein</fullName>
    </submittedName>
</protein>
<reference evidence="2" key="1">
    <citation type="submission" date="2022-11" db="UniProtKB">
        <authorList>
            <consortium name="WormBaseParasite"/>
        </authorList>
    </citation>
    <scope>IDENTIFICATION</scope>
</reference>
<accession>A0A915ARH2</accession>
<organism evidence="1 2">
    <name type="scientific">Parascaris univalens</name>
    <name type="common">Nematode worm</name>
    <dbReference type="NCBI Taxonomy" id="6257"/>
    <lineage>
        <taxon>Eukaryota</taxon>
        <taxon>Metazoa</taxon>
        <taxon>Ecdysozoa</taxon>
        <taxon>Nematoda</taxon>
        <taxon>Chromadorea</taxon>
        <taxon>Rhabditida</taxon>
        <taxon>Spirurina</taxon>
        <taxon>Ascaridomorpha</taxon>
        <taxon>Ascaridoidea</taxon>
        <taxon>Ascarididae</taxon>
        <taxon>Parascaris</taxon>
    </lineage>
</organism>
<sequence>MQPPIICYLCRCKHSTICRTLCLVYSESKYFSLCWKIRNATMFLIDDGRFWISGDAFQRQ</sequence>
<keyword evidence="1" id="KW-1185">Reference proteome</keyword>
<dbReference type="WBParaSite" id="PgR011_g129_t01">
    <property type="protein sequence ID" value="PgR011_g129_t01"/>
    <property type="gene ID" value="PgR011_g129"/>
</dbReference>
<evidence type="ECO:0000313" key="2">
    <source>
        <dbReference type="WBParaSite" id="PgR011_g129_t01"/>
    </source>
</evidence>
<evidence type="ECO:0000313" key="1">
    <source>
        <dbReference type="Proteomes" id="UP000887569"/>
    </source>
</evidence>